<dbReference type="AlphaFoldDB" id="A0ABD6ELJ7"/>
<dbReference type="PANTHER" id="PTHR34851">
    <property type="entry name" value="PROTEIN CBG05235-RELATED"/>
    <property type="match status" value="1"/>
</dbReference>
<evidence type="ECO:0000256" key="1">
    <source>
        <dbReference type="SAM" id="Phobius"/>
    </source>
</evidence>
<evidence type="ECO:0000313" key="3">
    <source>
        <dbReference type="Proteomes" id="UP001608902"/>
    </source>
</evidence>
<evidence type="ECO:0000313" key="2">
    <source>
        <dbReference type="EMBL" id="MFH4978184.1"/>
    </source>
</evidence>
<feature type="transmembrane region" description="Helical" evidence="1">
    <location>
        <begin position="143"/>
        <end position="167"/>
    </location>
</feature>
<dbReference type="EMBL" id="JBGFUD010002953">
    <property type="protein sequence ID" value="MFH4978184.1"/>
    <property type="molecule type" value="Genomic_DNA"/>
</dbReference>
<feature type="transmembrane region" description="Helical" evidence="1">
    <location>
        <begin position="90"/>
        <end position="123"/>
    </location>
</feature>
<feature type="transmembrane region" description="Helical" evidence="1">
    <location>
        <begin position="33"/>
        <end position="52"/>
    </location>
</feature>
<organism evidence="2 3">
    <name type="scientific">Gnathostoma spinigerum</name>
    <dbReference type="NCBI Taxonomy" id="75299"/>
    <lineage>
        <taxon>Eukaryota</taxon>
        <taxon>Metazoa</taxon>
        <taxon>Ecdysozoa</taxon>
        <taxon>Nematoda</taxon>
        <taxon>Chromadorea</taxon>
        <taxon>Rhabditida</taxon>
        <taxon>Spirurina</taxon>
        <taxon>Gnathostomatomorpha</taxon>
        <taxon>Gnathostomatoidea</taxon>
        <taxon>Gnathostomatidae</taxon>
        <taxon>Gnathostoma</taxon>
    </lineage>
</organism>
<dbReference type="Proteomes" id="UP001608902">
    <property type="component" value="Unassembled WGS sequence"/>
</dbReference>
<accession>A0ABD6ELJ7</accession>
<reference evidence="2 3" key="1">
    <citation type="submission" date="2024-08" db="EMBL/GenBank/DDBJ databases">
        <title>Gnathostoma spinigerum genome.</title>
        <authorList>
            <person name="Gonzalez-Bertolin B."/>
            <person name="Monzon S."/>
            <person name="Zaballos A."/>
            <person name="Jimenez P."/>
            <person name="Dekumyoy P."/>
            <person name="Varona S."/>
            <person name="Cuesta I."/>
            <person name="Sumanam S."/>
            <person name="Adisakwattana P."/>
            <person name="Gasser R.B."/>
            <person name="Hernandez-Gonzalez A."/>
            <person name="Young N.D."/>
            <person name="Perteguer M.J."/>
        </authorList>
    </citation>
    <scope>NUCLEOTIDE SEQUENCE [LARGE SCALE GENOMIC DNA]</scope>
    <source>
        <strain evidence="2">AL3</strain>
        <tissue evidence="2">Liver</tissue>
    </source>
</reference>
<keyword evidence="1" id="KW-1133">Transmembrane helix</keyword>
<name>A0ABD6ELJ7_9BILA</name>
<proteinExistence type="predicted"/>
<gene>
    <name evidence="2" type="ORF">AB6A40_004893</name>
</gene>
<protein>
    <submittedName>
        <fullName evidence="2">Uncharacterized protein</fullName>
    </submittedName>
</protein>
<keyword evidence="3" id="KW-1185">Reference proteome</keyword>
<comment type="caution">
    <text evidence="2">The sequence shown here is derived from an EMBL/GenBank/DDBJ whole genome shotgun (WGS) entry which is preliminary data.</text>
</comment>
<keyword evidence="1" id="KW-0472">Membrane</keyword>
<dbReference type="PANTHER" id="PTHR34851:SF5">
    <property type="entry name" value="MARVEL DOMAIN-CONTAINING PROTEIN"/>
    <property type="match status" value="1"/>
</dbReference>
<keyword evidence="1" id="KW-0812">Transmembrane</keyword>
<sequence length="223" mass="25227">MTNDNTVVTVFDPNSPKYQCCCETVHITTAARLTALTSSIVAIFAFVYALAYNITVALTAWALLPFAVIIHVCLLHGVFTERQFCLVPYLITQLVLAILTTAFLFIYLLGIMISDTMLITFALELKWFDVNDSEITIIRQLRLFTVYCTALICATLLVQISAFDIIYRFRNYLKDRENSFELSFDEILRSSMANTVYATSVDELGIVDAPPKYDNIRIEAPKD</sequence>
<feature type="transmembrane region" description="Helical" evidence="1">
    <location>
        <begin position="58"/>
        <end position="78"/>
    </location>
</feature>